<evidence type="ECO:0000256" key="11">
    <source>
        <dbReference type="ARBA" id="ARBA00023053"/>
    </source>
</evidence>
<evidence type="ECO:0000256" key="7">
    <source>
        <dbReference type="ARBA" id="ARBA00022475"/>
    </source>
</evidence>
<evidence type="ECO:0000256" key="15">
    <source>
        <dbReference type="ARBA" id="ARBA00048176"/>
    </source>
</evidence>
<dbReference type="RefSeq" id="WP_090193487.1">
    <property type="nucleotide sequence ID" value="NZ_LT629785.1"/>
</dbReference>
<dbReference type="EC" id="7.2.4.2" evidence="16"/>
<keyword evidence="13 16" id="KW-0472">Membrane</keyword>
<comment type="similarity">
    <text evidence="4 16 17">Belongs to the OadG family.</text>
</comment>
<evidence type="ECO:0000256" key="8">
    <source>
        <dbReference type="ARBA" id="ARBA00022692"/>
    </source>
</evidence>
<name>A0A1H2EWE0_9PSED</name>
<evidence type="ECO:0000256" key="17">
    <source>
        <dbReference type="RuleBase" id="RU004278"/>
    </source>
</evidence>
<dbReference type="NCBIfam" id="TIGR01195">
    <property type="entry name" value="oadG_fam"/>
    <property type="match status" value="1"/>
</dbReference>
<dbReference type="GO" id="GO:0005886">
    <property type="term" value="C:plasma membrane"/>
    <property type="evidence" value="ECO:0007669"/>
    <property type="project" value="UniProtKB-SubCell"/>
</dbReference>
<comment type="subcellular location">
    <subcellularLocation>
        <location evidence="3 16 17">Cell membrane</location>
        <topology evidence="3 16 17">Single-pass membrane protein</topology>
    </subcellularLocation>
</comment>
<dbReference type="GO" id="GO:0008948">
    <property type="term" value="F:oxaloacetate decarboxylase activity"/>
    <property type="evidence" value="ECO:0007669"/>
    <property type="project" value="UniProtKB-UniRule"/>
</dbReference>
<evidence type="ECO:0000256" key="10">
    <source>
        <dbReference type="ARBA" id="ARBA00022989"/>
    </source>
</evidence>
<evidence type="ECO:0000256" key="2">
    <source>
        <dbReference type="ARBA" id="ARBA00003002"/>
    </source>
</evidence>
<dbReference type="HAMAP" id="MF_00404">
    <property type="entry name" value="OadG"/>
    <property type="match status" value="1"/>
</dbReference>
<keyword evidence="9 16" id="KW-1278">Translocase</keyword>
<feature type="transmembrane region" description="Helical" evidence="16 17">
    <location>
        <begin position="13"/>
        <end position="32"/>
    </location>
</feature>
<accession>A0A1H2EWE0</accession>
<evidence type="ECO:0000256" key="6">
    <source>
        <dbReference type="ARBA" id="ARBA00022448"/>
    </source>
</evidence>
<evidence type="ECO:0000256" key="16">
    <source>
        <dbReference type="HAMAP-Rule" id="MF_00404"/>
    </source>
</evidence>
<evidence type="ECO:0000256" key="13">
    <source>
        <dbReference type="ARBA" id="ARBA00023136"/>
    </source>
</evidence>
<dbReference type="GO" id="GO:0036376">
    <property type="term" value="P:sodium ion export across plasma membrane"/>
    <property type="evidence" value="ECO:0007669"/>
    <property type="project" value="InterPro"/>
</dbReference>
<dbReference type="InterPro" id="IPR023424">
    <property type="entry name" value="OadG"/>
</dbReference>
<evidence type="ECO:0000256" key="12">
    <source>
        <dbReference type="ARBA" id="ARBA00023065"/>
    </source>
</evidence>
<evidence type="ECO:0000256" key="14">
    <source>
        <dbReference type="ARBA" id="ARBA00023201"/>
    </source>
</evidence>
<evidence type="ECO:0000256" key="9">
    <source>
        <dbReference type="ARBA" id="ARBA00022967"/>
    </source>
</evidence>
<gene>
    <name evidence="16" type="primary">oadG</name>
    <name evidence="18" type="ORF">SAMN05216296_1128</name>
</gene>
<dbReference type="EMBL" id="LT629785">
    <property type="protein sequence ID" value="SDT99369.1"/>
    <property type="molecule type" value="Genomic_DNA"/>
</dbReference>
<evidence type="ECO:0000256" key="4">
    <source>
        <dbReference type="ARBA" id="ARBA00005844"/>
    </source>
</evidence>
<organism evidence="18 19">
    <name type="scientific">Pseudomonas pohangensis</name>
    <dbReference type="NCBI Taxonomy" id="364197"/>
    <lineage>
        <taxon>Bacteria</taxon>
        <taxon>Pseudomonadati</taxon>
        <taxon>Pseudomonadota</taxon>
        <taxon>Gammaproteobacteria</taxon>
        <taxon>Pseudomonadales</taxon>
        <taxon>Pseudomonadaceae</taxon>
        <taxon>Pseudomonas</taxon>
    </lineage>
</organism>
<sequence>MTTGGLMMEGVEIMLYGVGFVFLFLVLLIYCIKGMSVVISHLAPEHPVQATAAALHVKPSAIAAGPSSDELAAIQTAVNQHRARRS</sequence>
<evidence type="ECO:0000256" key="3">
    <source>
        <dbReference type="ARBA" id="ARBA00004162"/>
    </source>
</evidence>
<dbReference type="GO" id="GO:0015081">
    <property type="term" value="F:sodium ion transmembrane transporter activity"/>
    <property type="evidence" value="ECO:0007669"/>
    <property type="project" value="UniProtKB-UniRule"/>
</dbReference>
<keyword evidence="14 16" id="KW-0739">Sodium transport</keyword>
<reference evidence="19" key="1">
    <citation type="submission" date="2016-10" db="EMBL/GenBank/DDBJ databases">
        <authorList>
            <person name="Varghese N."/>
            <person name="Submissions S."/>
        </authorList>
    </citation>
    <scope>NUCLEOTIDE SEQUENCE [LARGE SCALE GENOMIC DNA]</scope>
    <source>
        <strain evidence="19">DSM 17875</strain>
    </source>
</reference>
<evidence type="ECO:0000313" key="19">
    <source>
        <dbReference type="Proteomes" id="UP000243232"/>
    </source>
</evidence>
<dbReference type="Pfam" id="PF04277">
    <property type="entry name" value="OAD_gamma"/>
    <property type="match status" value="1"/>
</dbReference>
<comment type="catalytic activity">
    <reaction evidence="15 16 17">
        <text>oxaloacetate + 2 Na(+)(in) + H(+) = pyruvate + 2 Na(+)(out) + CO2</text>
        <dbReference type="Rhea" id="RHEA:57724"/>
        <dbReference type="ChEBI" id="CHEBI:15361"/>
        <dbReference type="ChEBI" id="CHEBI:15378"/>
        <dbReference type="ChEBI" id="CHEBI:16452"/>
        <dbReference type="ChEBI" id="CHEBI:16526"/>
        <dbReference type="ChEBI" id="CHEBI:29101"/>
        <dbReference type="EC" id="7.2.4.2"/>
    </reaction>
</comment>
<keyword evidence="11 16" id="KW-0915">Sodium</keyword>
<keyword evidence="8 16" id="KW-0812">Transmembrane</keyword>
<dbReference type="GO" id="GO:0015451">
    <property type="term" value="F:decarboxylation-driven active transmembrane transporter activity"/>
    <property type="evidence" value="ECO:0007669"/>
    <property type="project" value="UniProtKB-EC"/>
</dbReference>
<protein>
    <recommendedName>
        <fullName evidence="16">Probable oxaloacetate decarboxylase gamma chain</fullName>
        <ecNumber evidence="16">7.2.4.2</ecNumber>
    </recommendedName>
</protein>
<keyword evidence="6 16" id="KW-0813">Transport</keyword>
<keyword evidence="19" id="KW-1185">Reference proteome</keyword>
<comment type="function">
    <text evidence="2 16 17">Catalyzes the decarboxylation of oxaloacetate coupled to Na(+) translocation.</text>
</comment>
<evidence type="ECO:0000313" key="18">
    <source>
        <dbReference type="EMBL" id="SDT99369.1"/>
    </source>
</evidence>
<keyword evidence="10 16" id="KW-1133">Transmembrane helix</keyword>
<dbReference type="InterPro" id="IPR005899">
    <property type="entry name" value="Na_pump_deCOase"/>
</dbReference>
<evidence type="ECO:0000256" key="1">
    <source>
        <dbReference type="ARBA" id="ARBA00001959"/>
    </source>
</evidence>
<evidence type="ECO:0000256" key="5">
    <source>
        <dbReference type="ARBA" id="ARBA00011869"/>
    </source>
</evidence>
<dbReference type="OrthoDB" id="5772594at2"/>
<keyword evidence="7 16" id="KW-1003">Cell membrane</keyword>
<keyword evidence="12 16" id="KW-0406">Ion transport</keyword>
<dbReference type="Proteomes" id="UP000243232">
    <property type="component" value="Chromosome I"/>
</dbReference>
<dbReference type="AlphaFoldDB" id="A0A1H2EWE0"/>
<dbReference type="STRING" id="364197.SAMN05216296_1128"/>
<comment type="cofactor">
    <cofactor evidence="1 16 17">
        <name>Na(+)</name>
        <dbReference type="ChEBI" id="CHEBI:29101"/>
    </cofactor>
</comment>
<comment type="subunit">
    <text evidence="5 16">Heterotrimer of an alpha, a beta and a gamma subunit.</text>
</comment>
<proteinExistence type="inferred from homology"/>